<evidence type="ECO:0000313" key="3">
    <source>
        <dbReference type="EMBL" id="KKL67055.1"/>
    </source>
</evidence>
<dbReference type="Pfam" id="PF13635">
    <property type="entry name" value="DUF4143"/>
    <property type="match status" value="1"/>
</dbReference>
<feature type="domain" description="DUF4143" evidence="2">
    <location>
        <begin position="191"/>
        <end position="350"/>
    </location>
</feature>
<dbReference type="Pfam" id="PF13173">
    <property type="entry name" value="AAA_14"/>
    <property type="match status" value="1"/>
</dbReference>
<gene>
    <name evidence="3" type="ORF">LCGC14_2138800</name>
</gene>
<dbReference type="EMBL" id="LAZR01027000">
    <property type="protein sequence ID" value="KKL67055.1"/>
    <property type="molecule type" value="Genomic_DNA"/>
</dbReference>
<dbReference type="PANTHER" id="PTHR43566:SF2">
    <property type="entry name" value="DUF4143 DOMAIN-CONTAINING PROTEIN"/>
    <property type="match status" value="1"/>
</dbReference>
<sequence>MIDFWDTPADNSTMIKRRIQEDITKSLKQFPAIGLVGPRQAGKATLAKMITDKLDKPAIYLDLENPQDLQKLDDAQLYLQQFQNHLIILDEAQRKPELFPLLRSMIDQDRKPGRFMILGSASPSLKRQASESLAGRIAYHELSPFTLDEIADGKDNFNKLWLRGGYPESYLADSDESSTAWVQNFIQTHLERDLPVLGVRVPATTLFRFWTMVAHCNGQLWNASRLAESMGVDSKTSRRYLDILEDTFMIRQLQPFFGNVKKRLVKSPKVYIRDTGLLHTMLKIYSYDDLSANPILGASWEGSCLEQIIALKPSRYDAYFYRTQSAAAAEIDLVLTRGLKVEIAIEIKYSLTPKLTRSSTNAINEVAPLKTWIVYPGKESYPIKKDIWTLPVSQLPRIFE</sequence>
<evidence type="ECO:0008006" key="4">
    <source>
        <dbReference type="Google" id="ProtNLM"/>
    </source>
</evidence>
<reference evidence="3" key="1">
    <citation type="journal article" date="2015" name="Nature">
        <title>Complex archaea that bridge the gap between prokaryotes and eukaryotes.</title>
        <authorList>
            <person name="Spang A."/>
            <person name="Saw J.H."/>
            <person name="Jorgensen S.L."/>
            <person name="Zaremba-Niedzwiedzka K."/>
            <person name="Martijn J."/>
            <person name="Lind A.E."/>
            <person name="van Eijk R."/>
            <person name="Schleper C."/>
            <person name="Guy L."/>
            <person name="Ettema T.J."/>
        </authorList>
    </citation>
    <scope>NUCLEOTIDE SEQUENCE</scope>
</reference>
<proteinExistence type="predicted"/>
<dbReference type="InterPro" id="IPR041682">
    <property type="entry name" value="AAA_14"/>
</dbReference>
<feature type="domain" description="AAA" evidence="1">
    <location>
        <begin position="31"/>
        <end position="150"/>
    </location>
</feature>
<dbReference type="AlphaFoldDB" id="A0A0F9GC06"/>
<evidence type="ECO:0000259" key="1">
    <source>
        <dbReference type="Pfam" id="PF13173"/>
    </source>
</evidence>
<protein>
    <recommendedName>
        <fullName evidence="4">AAA+ ATPase domain-containing protein</fullName>
    </recommendedName>
</protein>
<dbReference type="SUPFAM" id="SSF52540">
    <property type="entry name" value="P-loop containing nucleoside triphosphate hydrolases"/>
    <property type="match status" value="1"/>
</dbReference>
<organism evidence="3">
    <name type="scientific">marine sediment metagenome</name>
    <dbReference type="NCBI Taxonomy" id="412755"/>
    <lineage>
        <taxon>unclassified sequences</taxon>
        <taxon>metagenomes</taxon>
        <taxon>ecological metagenomes</taxon>
    </lineage>
</organism>
<evidence type="ECO:0000259" key="2">
    <source>
        <dbReference type="Pfam" id="PF13635"/>
    </source>
</evidence>
<accession>A0A0F9GC06</accession>
<dbReference type="InterPro" id="IPR027417">
    <property type="entry name" value="P-loop_NTPase"/>
</dbReference>
<comment type="caution">
    <text evidence="3">The sequence shown here is derived from an EMBL/GenBank/DDBJ whole genome shotgun (WGS) entry which is preliminary data.</text>
</comment>
<dbReference type="InterPro" id="IPR025420">
    <property type="entry name" value="DUF4143"/>
</dbReference>
<dbReference type="Gene3D" id="3.40.50.300">
    <property type="entry name" value="P-loop containing nucleotide triphosphate hydrolases"/>
    <property type="match status" value="1"/>
</dbReference>
<dbReference type="PANTHER" id="PTHR43566">
    <property type="entry name" value="CONSERVED PROTEIN"/>
    <property type="match status" value="1"/>
</dbReference>
<name>A0A0F9GC06_9ZZZZ</name>